<keyword evidence="2" id="KW-1185">Reference proteome</keyword>
<proteinExistence type="predicted"/>
<gene>
    <name evidence="1" type="ORF">E3N88_04236</name>
</gene>
<organism evidence="1 2">
    <name type="scientific">Mikania micrantha</name>
    <name type="common">bitter vine</name>
    <dbReference type="NCBI Taxonomy" id="192012"/>
    <lineage>
        <taxon>Eukaryota</taxon>
        <taxon>Viridiplantae</taxon>
        <taxon>Streptophyta</taxon>
        <taxon>Embryophyta</taxon>
        <taxon>Tracheophyta</taxon>
        <taxon>Spermatophyta</taxon>
        <taxon>Magnoliopsida</taxon>
        <taxon>eudicotyledons</taxon>
        <taxon>Gunneridae</taxon>
        <taxon>Pentapetalae</taxon>
        <taxon>asterids</taxon>
        <taxon>campanulids</taxon>
        <taxon>Asterales</taxon>
        <taxon>Asteraceae</taxon>
        <taxon>Asteroideae</taxon>
        <taxon>Heliantheae alliance</taxon>
        <taxon>Eupatorieae</taxon>
        <taxon>Mikania</taxon>
    </lineage>
</organism>
<name>A0A5N6PW12_9ASTR</name>
<sequence>MDMQSVKTSEGVILLKQNDNWRVIRMLDPMWIVNCSKDDFDLLNTAEIYADDGFHDFGVSFKDMAIQCQTIGRMCYTLGIHSGCNWDDVNYLYVELMKLQKERDERDAKLEAERLSKIPRSVVIREAKNEDF</sequence>
<dbReference type="AlphaFoldDB" id="A0A5N6PW12"/>
<dbReference type="Proteomes" id="UP000326396">
    <property type="component" value="Linkage Group LG10"/>
</dbReference>
<evidence type="ECO:0000313" key="1">
    <source>
        <dbReference type="EMBL" id="KAD7116968.1"/>
    </source>
</evidence>
<dbReference type="EMBL" id="SZYD01000002">
    <property type="protein sequence ID" value="KAD7116968.1"/>
    <property type="molecule type" value="Genomic_DNA"/>
</dbReference>
<protein>
    <submittedName>
        <fullName evidence="1">Uncharacterized protein</fullName>
    </submittedName>
</protein>
<accession>A0A5N6PW12</accession>
<evidence type="ECO:0000313" key="2">
    <source>
        <dbReference type="Proteomes" id="UP000326396"/>
    </source>
</evidence>
<reference evidence="1 2" key="1">
    <citation type="submission" date="2019-05" db="EMBL/GenBank/DDBJ databases">
        <title>Mikania micrantha, genome provides insights into the molecular mechanism of rapid growth.</title>
        <authorList>
            <person name="Liu B."/>
        </authorList>
    </citation>
    <scope>NUCLEOTIDE SEQUENCE [LARGE SCALE GENOMIC DNA]</scope>
    <source>
        <strain evidence="1">NLD-2019</strain>
        <tissue evidence="1">Leaf</tissue>
    </source>
</reference>
<comment type="caution">
    <text evidence="1">The sequence shown here is derived from an EMBL/GenBank/DDBJ whole genome shotgun (WGS) entry which is preliminary data.</text>
</comment>